<accession>A3K468</accession>
<evidence type="ECO:0000259" key="8">
    <source>
        <dbReference type="Pfam" id="PF02771"/>
    </source>
</evidence>
<evidence type="ECO:0000313" key="10">
    <source>
        <dbReference type="Proteomes" id="UP000005713"/>
    </source>
</evidence>
<dbReference type="eggNOG" id="COG1960">
    <property type="taxonomic scope" value="Bacteria"/>
</dbReference>
<feature type="domain" description="Acyl-CoA dehydrogenase/oxidase C-terminal" evidence="6">
    <location>
        <begin position="266"/>
        <end position="424"/>
    </location>
</feature>
<evidence type="ECO:0000256" key="2">
    <source>
        <dbReference type="ARBA" id="ARBA00009347"/>
    </source>
</evidence>
<evidence type="ECO:0000256" key="4">
    <source>
        <dbReference type="ARBA" id="ARBA00022827"/>
    </source>
</evidence>
<evidence type="ECO:0000256" key="1">
    <source>
        <dbReference type="ARBA" id="ARBA00001974"/>
    </source>
</evidence>
<dbReference type="Pfam" id="PF02770">
    <property type="entry name" value="Acyl-CoA_dh_M"/>
    <property type="match status" value="1"/>
</dbReference>
<evidence type="ECO:0000256" key="3">
    <source>
        <dbReference type="ARBA" id="ARBA00022630"/>
    </source>
</evidence>
<dbReference type="SUPFAM" id="SSF56645">
    <property type="entry name" value="Acyl-CoA dehydrogenase NM domain-like"/>
    <property type="match status" value="1"/>
</dbReference>
<gene>
    <name evidence="9" type="ORF">SSE37_12329</name>
</gene>
<dbReference type="PANTHER" id="PTHR42803:SF1">
    <property type="entry name" value="BROAD-SPECIFICITY LINEAR ACYL-COA DEHYDROGENASE FADE5"/>
    <property type="match status" value="1"/>
</dbReference>
<keyword evidence="3 5" id="KW-0285">Flavoprotein</keyword>
<dbReference type="PANTHER" id="PTHR42803">
    <property type="entry name" value="ACYL-COA DEHYDROGENASE"/>
    <property type="match status" value="1"/>
</dbReference>
<proteinExistence type="inferred from homology"/>
<dbReference type="InterPro" id="IPR009075">
    <property type="entry name" value="AcylCo_DH/oxidase_C"/>
</dbReference>
<dbReference type="InterPro" id="IPR006091">
    <property type="entry name" value="Acyl-CoA_Oxase/DH_mid-dom"/>
</dbReference>
<protein>
    <submittedName>
        <fullName evidence="9">Acyl-CoA dehydrogenase</fullName>
    </submittedName>
</protein>
<sequence>MTPETLLSLLNATPGWAAQAAAADLDDTATLQILSEAAKVAGTTLAPMAARADETGCRVEQGRVRTPEGYGDAFRQMGADGWIASDLGSDLGGMDMPLALHAAASLPMEGAALPFMMLLGSTRAAAHCLAATAPDLAAEWCPKLASGEWAATICISEPDAGSDVGRIRTKAMPAGDGWTVSGTKCWISFGDHDMAERIGHLCLARTGAPEDGTRGLSLFLVADTLDDGTRNGIFVERIEEKLGLHGSPTCVLRFETAEASLIGTPGRGLPALFNMIELMRLQVGVQGAGVAATCATLARDYADDRRQGGRPDAAPVAIASHPDVRRQLWQMEARALIATALVVETAVTLGDAHAGNTEAAALSAFLLPLAKTFGGELGQANADAAIQVLGGAGYTREWPAERHFRDVRITTVYEGTTGMQAQDVLFRRLLKDGPAIRAALLARLDGGSVFPTLLARLDTLVERLSGATPAAQALAADAALRAAWEVVAAGLAERLRAALGQEDALDLWLFGAAARMGVAEASVDWALAVSDR</sequence>
<dbReference type="GO" id="GO:0005886">
    <property type="term" value="C:plasma membrane"/>
    <property type="evidence" value="ECO:0007669"/>
    <property type="project" value="TreeGrafter"/>
</dbReference>
<keyword evidence="4 5" id="KW-0274">FAD</keyword>
<dbReference type="OrthoDB" id="7801364at2"/>
<dbReference type="InterPro" id="IPR006089">
    <property type="entry name" value="Acyl-CoA_DH_CS"/>
</dbReference>
<dbReference type="EMBL" id="AAYA01000006">
    <property type="protein sequence ID" value="EBA08332.1"/>
    <property type="molecule type" value="Genomic_DNA"/>
</dbReference>
<evidence type="ECO:0000259" key="6">
    <source>
        <dbReference type="Pfam" id="PF00441"/>
    </source>
</evidence>
<dbReference type="Pfam" id="PF00441">
    <property type="entry name" value="Acyl-CoA_dh_1"/>
    <property type="match status" value="1"/>
</dbReference>
<feature type="domain" description="Acyl-CoA oxidase/dehydrogenase middle" evidence="7">
    <location>
        <begin position="153"/>
        <end position="255"/>
    </location>
</feature>
<dbReference type="InterPro" id="IPR046373">
    <property type="entry name" value="Acyl-CoA_Oxase/DH_mid-dom_sf"/>
</dbReference>
<keyword evidence="10" id="KW-1185">Reference proteome</keyword>
<dbReference type="Proteomes" id="UP000005713">
    <property type="component" value="Unassembled WGS sequence"/>
</dbReference>
<dbReference type="PROSITE" id="PS00073">
    <property type="entry name" value="ACYL_COA_DH_2"/>
    <property type="match status" value="1"/>
</dbReference>
<comment type="cofactor">
    <cofactor evidence="1 5">
        <name>FAD</name>
        <dbReference type="ChEBI" id="CHEBI:57692"/>
    </cofactor>
</comment>
<evidence type="ECO:0000256" key="5">
    <source>
        <dbReference type="RuleBase" id="RU362125"/>
    </source>
</evidence>
<dbReference type="InterPro" id="IPR052166">
    <property type="entry name" value="Diverse_Acyl-CoA_DH"/>
</dbReference>
<dbReference type="SUPFAM" id="SSF47203">
    <property type="entry name" value="Acyl-CoA dehydrogenase C-terminal domain-like"/>
    <property type="match status" value="1"/>
</dbReference>
<comment type="caution">
    <text evidence="9">The sequence shown here is derived from an EMBL/GenBank/DDBJ whole genome shotgun (WGS) entry which is preliminary data.</text>
</comment>
<dbReference type="AlphaFoldDB" id="A3K468"/>
<dbReference type="Gene3D" id="1.10.540.10">
    <property type="entry name" value="Acyl-CoA dehydrogenase/oxidase, N-terminal domain"/>
    <property type="match status" value="1"/>
</dbReference>
<dbReference type="InterPro" id="IPR037069">
    <property type="entry name" value="AcylCoA_DH/ox_N_sf"/>
</dbReference>
<dbReference type="Pfam" id="PF02771">
    <property type="entry name" value="Acyl-CoA_dh_N"/>
    <property type="match status" value="1"/>
</dbReference>
<feature type="domain" description="Acyl-CoA dehydrogenase/oxidase N-terminal" evidence="8">
    <location>
        <begin position="32"/>
        <end position="148"/>
    </location>
</feature>
<dbReference type="InterPro" id="IPR036250">
    <property type="entry name" value="AcylCo_DH-like_C"/>
</dbReference>
<evidence type="ECO:0000259" key="7">
    <source>
        <dbReference type="Pfam" id="PF02770"/>
    </source>
</evidence>
<dbReference type="GO" id="GO:0050660">
    <property type="term" value="F:flavin adenine dinucleotide binding"/>
    <property type="evidence" value="ECO:0007669"/>
    <property type="project" value="InterPro"/>
</dbReference>
<comment type="similarity">
    <text evidence="2 5">Belongs to the acyl-CoA dehydrogenase family.</text>
</comment>
<name>A3K468_SAGS3</name>
<organism evidence="9 10">
    <name type="scientific">Sagittula stellata (strain ATCC 700073 / DSM 11524 / E-37)</name>
    <dbReference type="NCBI Taxonomy" id="388399"/>
    <lineage>
        <taxon>Bacteria</taxon>
        <taxon>Pseudomonadati</taxon>
        <taxon>Pseudomonadota</taxon>
        <taxon>Alphaproteobacteria</taxon>
        <taxon>Rhodobacterales</taxon>
        <taxon>Roseobacteraceae</taxon>
        <taxon>Sagittula</taxon>
    </lineage>
</organism>
<dbReference type="InterPro" id="IPR013786">
    <property type="entry name" value="AcylCoA_DH/ox_N"/>
</dbReference>
<dbReference type="InterPro" id="IPR009100">
    <property type="entry name" value="AcylCoA_DH/oxidase_NM_dom_sf"/>
</dbReference>
<dbReference type="Gene3D" id="2.40.110.10">
    <property type="entry name" value="Butyryl-CoA Dehydrogenase, subunit A, domain 2"/>
    <property type="match status" value="1"/>
</dbReference>
<evidence type="ECO:0000313" key="9">
    <source>
        <dbReference type="EMBL" id="EBA08332.1"/>
    </source>
</evidence>
<reference evidence="9 10" key="1">
    <citation type="submission" date="2006-06" db="EMBL/GenBank/DDBJ databases">
        <authorList>
            <person name="Moran M.A."/>
            <person name="Ferriera S."/>
            <person name="Johnson J."/>
            <person name="Kravitz S."/>
            <person name="Beeson K."/>
            <person name="Sutton G."/>
            <person name="Rogers Y.-H."/>
            <person name="Friedman R."/>
            <person name="Frazier M."/>
            <person name="Venter J.C."/>
        </authorList>
    </citation>
    <scope>NUCLEOTIDE SEQUENCE [LARGE SCALE GENOMIC DNA]</scope>
    <source>
        <strain evidence="9 10">E-37</strain>
    </source>
</reference>
<dbReference type="RefSeq" id="WP_005859343.1">
    <property type="nucleotide sequence ID" value="NZ_AAYA01000006.1"/>
</dbReference>
<dbReference type="GO" id="GO:0003995">
    <property type="term" value="F:acyl-CoA dehydrogenase activity"/>
    <property type="evidence" value="ECO:0007669"/>
    <property type="project" value="InterPro"/>
</dbReference>
<dbReference type="Gene3D" id="1.20.140.10">
    <property type="entry name" value="Butyryl-CoA Dehydrogenase, subunit A, domain 3"/>
    <property type="match status" value="1"/>
</dbReference>
<keyword evidence="5" id="KW-0560">Oxidoreductase</keyword>